<comment type="caution">
    <text evidence="4">The sequence shown here is derived from an EMBL/GenBank/DDBJ whole genome shotgun (WGS) entry which is preliminary data.</text>
</comment>
<dbReference type="PANTHER" id="PTHR31793:SF27">
    <property type="entry name" value="NOVEL THIOESTERASE SUPERFAMILY DOMAIN AND SAPOSIN A-TYPE DOMAIN CONTAINING PROTEIN (0610012H03RIK)"/>
    <property type="match status" value="1"/>
</dbReference>
<dbReference type="GO" id="GO:0047617">
    <property type="term" value="F:fatty acyl-CoA hydrolase activity"/>
    <property type="evidence" value="ECO:0007669"/>
    <property type="project" value="TreeGrafter"/>
</dbReference>
<dbReference type="RefSeq" id="WP_169490319.1">
    <property type="nucleotide sequence ID" value="NZ_JABBGJ010000055.1"/>
</dbReference>
<dbReference type="PANTHER" id="PTHR31793">
    <property type="entry name" value="4-HYDROXYBENZOYL-COA THIOESTERASE FAMILY MEMBER"/>
    <property type="match status" value="1"/>
</dbReference>
<proteinExistence type="inferred from homology"/>
<reference evidence="4 5" key="1">
    <citation type="submission" date="2020-04" db="EMBL/GenBank/DDBJ databases">
        <title>Paraburkholderia sp. RP-4-7 isolated from soil.</title>
        <authorList>
            <person name="Dahal R.H."/>
        </authorList>
    </citation>
    <scope>NUCLEOTIDE SEQUENCE [LARGE SCALE GENOMIC DNA]</scope>
    <source>
        <strain evidence="4 5">RP-4-7</strain>
    </source>
</reference>
<dbReference type="AlphaFoldDB" id="A0A848IMG6"/>
<evidence type="ECO:0000256" key="1">
    <source>
        <dbReference type="ARBA" id="ARBA00005953"/>
    </source>
</evidence>
<dbReference type="Pfam" id="PF03061">
    <property type="entry name" value="4HBT"/>
    <property type="match status" value="1"/>
</dbReference>
<organism evidence="4 5">
    <name type="scientific">Paraburkholderia polaris</name>
    <dbReference type="NCBI Taxonomy" id="2728848"/>
    <lineage>
        <taxon>Bacteria</taxon>
        <taxon>Pseudomonadati</taxon>
        <taxon>Pseudomonadota</taxon>
        <taxon>Betaproteobacteria</taxon>
        <taxon>Burkholderiales</taxon>
        <taxon>Burkholderiaceae</taxon>
        <taxon>Paraburkholderia</taxon>
    </lineage>
</organism>
<keyword evidence="2" id="KW-0378">Hydrolase</keyword>
<dbReference type="InterPro" id="IPR050563">
    <property type="entry name" value="4-hydroxybenzoyl-CoA_TE"/>
</dbReference>
<evidence type="ECO:0000259" key="3">
    <source>
        <dbReference type="Pfam" id="PF03061"/>
    </source>
</evidence>
<comment type="similarity">
    <text evidence="1">Belongs to the 4-hydroxybenzoyl-CoA thioesterase family.</text>
</comment>
<feature type="domain" description="Thioesterase" evidence="3">
    <location>
        <begin position="44"/>
        <end position="117"/>
    </location>
</feature>
<dbReference type="InterPro" id="IPR006683">
    <property type="entry name" value="Thioestr_dom"/>
</dbReference>
<protein>
    <submittedName>
        <fullName evidence="4">Acyl-CoA thioesterase</fullName>
    </submittedName>
</protein>
<dbReference type="CDD" id="cd00586">
    <property type="entry name" value="4HBT"/>
    <property type="match status" value="1"/>
</dbReference>
<dbReference type="InterPro" id="IPR029069">
    <property type="entry name" value="HotDog_dom_sf"/>
</dbReference>
<evidence type="ECO:0000313" key="4">
    <source>
        <dbReference type="EMBL" id="NMM03518.1"/>
    </source>
</evidence>
<evidence type="ECO:0000256" key="2">
    <source>
        <dbReference type="ARBA" id="ARBA00022801"/>
    </source>
</evidence>
<dbReference type="SUPFAM" id="SSF54637">
    <property type="entry name" value="Thioesterase/thiol ester dehydrase-isomerase"/>
    <property type="match status" value="1"/>
</dbReference>
<dbReference type="Gene3D" id="3.10.129.10">
    <property type="entry name" value="Hotdog Thioesterase"/>
    <property type="match status" value="1"/>
</dbReference>
<dbReference type="Proteomes" id="UP000544134">
    <property type="component" value="Unassembled WGS sequence"/>
</dbReference>
<keyword evidence="5" id="KW-1185">Reference proteome</keyword>
<sequence length="168" mass="18320">MSATGLSVLRLSESLDQRRSLYRGECSFWTHEKLRNADTDQFRHVNNAVISTLLESARMEILDGDPLKASMSGRNVVVAHLSMDFLKQLYFPGTVEIGSATVKVGRTSFQLAQGLFIGSDCMVFALATCVLLDAKRGEPTPIPEPIRTHLLSGLSGATDVSVGSEFSR</sequence>
<gene>
    <name evidence="4" type="ORF">HHL24_37270</name>
</gene>
<name>A0A848IMG6_9BURK</name>
<evidence type="ECO:0000313" key="5">
    <source>
        <dbReference type="Proteomes" id="UP000544134"/>
    </source>
</evidence>
<dbReference type="EMBL" id="JABBGJ010000055">
    <property type="protein sequence ID" value="NMM03518.1"/>
    <property type="molecule type" value="Genomic_DNA"/>
</dbReference>
<accession>A0A848IMG6</accession>